<evidence type="ECO:0000256" key="1">
    <source>
        <dbReference type="SAM" id="Coils"/>
    </source>
</evidence>
<reference evidence="3" key="1">
    <citation type="submission" date="2021-11" db="EMBL/GenBank/DDBJ databases">
        <authorList>
            <person name="Schell T."/>
        </authorList>
    </citation>
    <scope>NUCLEOTIDE SEQUENCE</scope>
    <source>
        <strain evidence="3">M5</strain>
    </source>
</reference>
<sequence length="89" mass="10258">MAQFSTGIVRICLLLLLAWPSYSSVRATVTLEELQDQLQNLRENYIKFKEHTEAKNHVNHNFTRARPPGLEHENAELIQAGCSKVYFNN</sequence>
<protein>
    <submittedName>
        <fullName evidence="3">Uncharacterized protein</fullName>
    </submittedName>
</protein>
<evidence type="ECO:0000313" key="3">
    <source>
        <dbReference type="EMBL" id="CAH0106822.1"/>
    </source>
</evidence>
<dbReference type="EMBL" id="CAKKLH010000235">
    <property type="protein sequence ID" value="CAH0106822.1"/>
    <property type="molecule type" value="Genomic_DNA"/>
</dbReference>
<dbReference type="Proteomes" id="UP000789390">
    <property type="component" value="Unassembled WGS sequence"/>
</dbReference>
<organism evidence="3 4">
    <name type="scientific">Daphnia galeata</name>
    <dbReference type="NCBI Taxonomy" id="27404"/>
    <lineage>
        <taxon>Eukaryota</taxon>
        <taxon>Metazoa</taxon>
        <taxon>Ecdysozoa</taxon>
        <taxon>Arthropoda</taxon>
        <taxon>Crustacea</taxon>
        <taxon>Branchiopoda</taxon>
        <taxon>Diplostraca</taxon>
        <taxon>Cladocera</taxon>
        <taxon>Anomopoda</taxon>
        <taxon>Daphniidae</taxon>
        <taxon>Daphnia</taxon>
    </lineage>
</organism>
<gene>
    <name evidence="3" type="ORF">DGAL_LOCUS9982</name>
</gene>
<evidence type="ECO:0000313" key="4">
    <source>
        <dbReference type="Proteomes" id="UP000789390"/>
    </source>
</evidence>
<proteinExistence type="predicted"/>
<keyword evidence="1" id="KW-0175">Coiled coil</keyword>
<evidence type="ECO:0000256" key="2">
    <source>
        <dbReference type="SAM" id="SignalP"/>
    </source>
</evidence>
<keyword evidence="2" id="KW-0732">Signal</keyword>
<comment type="caution">
    <text evidence="3">The sequence shown here is derived from an EMBL/GenBank/DDBJ whole genome shotgun (WGS) entry which is preliminary data.</text>
</comment>
<name>A0A8J2RVS1_9CRUS</name>
<keyword evidence="4" id="KW-1185">Reference proteome</keyword>
<dbReference type="AlphaFoldDB" id="A0A8J2RVS1"/>
<feature type="signal peptide" evidence="2">
    <location>
        <begin position="1"/>
        <end position="27"/>
    </location>
</feature>
<accession>A0A8J2RVS1</accession>
<feature type="coiled-coil region" evidence="1">
    <location>
        <begin position="24"/>
        <end position="51"/>
    </location>
</feature>
<feature type="chain" id="PRO_5035269467" evidence="2">
    <location>
        <begin position="28"/>
        <end position="89"/>
    </location>
</feature>